<dbReference type="SMART" id="SM00100">
    <property type="entry name" value="cNMP"/>
    <property type="match status" value="1"/>
</dbReference>
<comment type="caution">
    <text evidence="19">The sequence shown here is derived from an EMBL/GenBank/DDBJ whole genome shotgun (WGS) entry which is preliminary data.</text>
</comment>
<keyword evidence="7 17" id="KW-0812">Transmembrane</keyword>
<keyword evidence="5" id="KW-0140">cGMP</keyword>
<dbReference type="GO" id="GO:0030552">
    <property type="term" value="F:cAMP binding"/>
    <property type="evidence" value="ECO:0007669"/>
    <property type="project" value="UniProtKB-KW"/>
</dbReference>
<evidence type="ECO:0000256" key="8">
    <source>
        <dbReference type="ARBA" id="ARBA00022860"/>
    </source>
</evidence>
<accession>A0A7J9CPU3</accession>
<feature type="transmembrane region" description="Helical" evidence="17">
    <location>
        <begin position="91"/>
        <end position="108"/>
    </location>
</feature>
<feature type="region of interest" description="Disordered" evidence="16">
    <location>
        <begin position="1"/>
        <end position="30"/>
    </location>
</feature>
<comment type="subcellular location">
    <subcellularLocation>
        <location evidence="1">Cell membrane</location>
        <topology evidence="1">Multi-pass membrane protein</topology>
    </subcellularLocation>
</comment>
<sequence>MNSVLPSFRYLPSTSTTNATATRPTPQSKDNDNTDFSLLWHYQILDPGSDIVSYWNHVFLIVCIMALFIDPLYFFLPYVGGPACLASDSSMGVFITVLRSMADLLYLFNMVIKFRTGFIAPNSRVFGKGELVMDAREIAIRYLKKDFIIDLAATLPLPQFVIWVLIPTTRHSRTDHANNTIALIVLLQYVPRLFIIFPLNSKIIKSNGIIAKTAWAGAVYNLLLYVLASHVLGAIWYLCSIARQFSCWKAECAKENALNVIACIPSFLDCNSLVKPEREYWANVTNVLNNCDASNEETDFKFGMFAAAFTNDVASKNFVIKYLYCLWWGIRNLSSYGQNLETTIYIWENVFAIAICLLGLVLFALLIGNMQTSLQSMTVRIEEWRLKRRDTEEWMRHRQLPEDLQERVRRFVQYKWLATRGVDEEFILQSLPLDLRREIQRHLCLSLVRRVPFFAQMDDQLLDAMCERLVSSLSTEGNYIVREGEPVNEMLFIIRGQLESSTTGGGRTGFFNSITLRPGDFCGEELLTWALMPNSTLNLPLSTRTVQAVSEVEAFALQADDLQFFAHQFKRLQSKKLQHAFRYYSHQWRTWGACFIQAAWRRFKKRKMAKELIKRENSFYCRTLGDQDDYHYDIDDMEEGLLDHEDYIDGTSSSSMDNQQNFQLGATILASKFAKNTKKGSKVPLIDSSADSLKMPKLFKPDEPDFSVDHIENV</sequence>
<feature type="transmembrane region" description="Helical" evidence="17">
    <location>
        <begin position="178"/>
        <end position="197"/>
    </location>
</feature>
<evidence type="ECO:0000256" key="4">
    <source>
        <dbReference type="ARBA" id="ARBA00022475"/>
    </source>
</evidence>
<dbReference type="SUPFAM" id="SSF81324">
    <property type="entry name" value="Voltage-gated potassium channels"/>
    <property type="match status" value="1"/>
</dbReference>
<keyword evidence="10" id="KW-0547">Nucleotide-binding</keyword>
<evidence type="ECO:0000256" key="9">
    <source>
        <dbReference type="ARBA" id="ARBA00022989"/>
    </source>
</evidence>
<evidence type="ECO:0000256" key="3">
    <source>
        <dbReference type="ARBA" id="ARBA00022448"/>
    </source>
</evidence>
<dbReference type="GO" id="GO:0005249">
    <property type="term" value="F:voltage-gated potassium channel activity"/>
    <property type="evidence" value="ECO:0007669"/>
    <property type="project" value="InterPro"/>
</dbReference>
<dbReference type="Proteomes" id="UP000593579">
    <property type="component" value="Unassembled WGS sequence"/>
</dbReference>
<evidence type="ECO:0000313" key="20">
    <source>
        <dbReference type="Proteomes" id="UP000593579"/>
    </source>
</evidence>
<gene>
    <name evidence="19" type="ORF">Gogos_001924</name>
</gene>
<keyword evidence="13" id="KW-0114">cAMP</keyword>
<dbReference type="Gene3D" id="1.10.287.70">
    <property type="match status" value="1"/>
</dbReference>
<dbReference type="PROSITE" id="PS50042">
    <property type="entry name" value="CNMP_BINDING_3"/>
    <property type="match status" value="1"/>
</dbReference>
<evidence type="ECO:0000256" key="11">
    <source>
        <dbReference type="ARBA" id="ARBA00023065"/>
    </source>
</evidence>
<dbReference type="EMBL" id="JABEZY010000012">
    <property type="protein sequence ID" value="MBA0750513.1"/>
    <property type="molecule type" value="Genomic_DNA"/>
</dbReference>
<keyword evidence="20" id="KW-1185">Reference proteome</keyword>
<dbReference type="GO" id="GO:0030553">
    <property type="term" value="F:cGMP binding"/>
    <property type="evidence" value="ECO:0007669"/>
    <property type="project" value="UniProtKB-KW"/>
</dbReference>
<keyword evidence="6" id="KW-0116">cAMP-binding</keyword>
<evidence type="ECO:0000259" key="18">
    <source>
        <dbReference type="PROSITE" id="PS50042"/>
    </source>
</evidence>
<dbReference type="FunFam" id="1.10.287.630:FF:000003">
    <property type="entry name" value="Cyclic nucleotide-gated ion channel 1"/>
    <property type="match status" value="1"/>
</dbReference>
<name>A0A7J9CPU3_GOSGO</name>
<feature type="transmembrane region" description="Helical" evidence="17">
    <location>
        <begin position="344"/>
        <end position="367"/>
    </location>
</feature>
<evidence type="ECO:0000256" key="5">
    <source>
        <dbReference type="ARBA" id="ARBA00022535"/>
    </source>
</evidence>
<dbReference type="AlphaFoldDB" id="A0A7J9CPU3"/>
<dbReference type="PRINTS" id="PR01463">
    <property type="entry name" value="EAGCHANLFMLY"/>
</dbReference>
<keyword evidence="3" id="KW-0813">Transport</keyword>
<dbReference type="Pfam" id="PF00027">
    <property type="entry name" value="cNMP_binding"/>
    <property type="match status" value="1"/>
</dbReference>
<dbReference type="OrthoDB" id="421226at2759"/>
<feature type="domain" description="Cyclic nucleotide-binding" evidence="18">
    <location>
        <begin position="453"/>
        <end position="583"/>
    </location>
</feature>
<dbReference type="CDD" id="cd00038">
    <property type="entry name" value="CAP_ED"/>
    <property type="match status" value="1"/>
</dbReference>
<keyword evidence="15" id="KW-0407">Ion channel</keyword>
<dbReference type="SUPFAM" id="SSF51206">
    <property type="entry name" value="cAMP-binding domain-like"/>
    <property type="match status" value="1"/>
</dbReference>
<evidence type="ECO:0000256" key="15">
    <source>
        <dbReference type="ARBA" id="ARBA00023303"/>
    </source>
</evidence>
<protein>
    <recommendedName>
        <fullName evidence="18">Cyclic nucleotide-binding domain-containing protein</fullName>
    </recommendedName>
</protein>
<keyword evidence="12 17" id="KW-0472">Membrane</keyword>
<proteinExistence type="inferred from homology"/>
<dbReference type="InterPro" id="IPR014710">
    <property type="entry name" value="RmlC-like_jellyroll"/>
</dbReference>
<evidence type="ECO:0000256" key="1">
    <source>
        <dbReference type="ARBA" id="ARBA00004651"/>
    </source>
</evidence>
<feature type="transmembrane region" description="Helical" evidence="17">
    <location>
        <begin position="58"/>
        <end position="79"/>
    </location>
</feature>
<evidence type="ECO:0000256" key="17">
    <source>
        <dbReference type="SAM" id="Phobius"/>
    </source>
</evidence>
<dbReference type="InterPro" id="IPR003938">
    <property type="entry name" value="K_chnl_volt-dep_EAG/ELK/ERG"/>
</dbReference>
<organism evidence="19 20">
    <name type="scientific">Gossypium gossypioides</name>
    <name type="common">Mexican cotton</name>
    <name type="synonym">Selera gossypioides</name>
    <dbReference type="NCBI Taxonomy" id="34282"/>
    <lineage>
        <taxon>Eukaryota</taxon>
        <taxon>Viridiplantae</taxon>
        <taxon>Streptophyta</taxon>
        <taxon>Embryophyta</taxon>
        <taxon>Tracheophyta</taxon>
        <taxon>Spermatophyta</taxon>
        <taxon>Magnoliopsida</taxon>
        <taxon>eudicotyledons</taxon>
        <taxon>Gunneridae</taxon>
        <taxon>Pentapetalae</taxon>
        <taxon>rosids</taxon>
        <taxon>malvids</taxon>
        <taxon>Malvales</taxon>
        <taxon>Malvaceae</taxon>
        <taxon>Malvoideae</taxon>
        <taxon>Gossypium</taxon>
    </lineage>
</organism>
<evidence type="ECO:0000256" key="12">
    <source>
        <dbReference type="ARBA" id="ARBA00023136"/>
    </source>
</evidence>
<keyword evidence="11" id="KW-0406">Ion transport</keyword>
<evidence type="ECO:0000256" key="6">
    <source>
        <dbReference type="ARBA" id="ARBA00022566"/>
    </source>
</evidence>
<dbReference type="PANTHER" id="PTHR45651:SF39">
    <property type="entry name" value="CYCLIC NUCLEOTIDE-GATED ION CHANNEL 18"/>
    <property type="match status" value="1"/>
</dbReference>
<dbReference type="Gene3D" id="2.60.120.10">
    <property type="entry name" value="Jelly Rolls"/>
    <property type="match status" value="1"/>
</dbReference>
<keyword evidence="10" id="KW-0142">cGMP-binding</keyword>
<dbReference type="Gene3D" id="1.10.287.630">
    <property type="entry name" value="Helix hairpin bin"/>
    <property type="match status" value="1"/>
</dbReference>
<dbReference type="Pfam" id="PF00520">
    <property type="entry name" value="Ion_trans"/>
    <property type="match status" value="1"/>
</dbReference>
<dbReference type="InterPro" id="IPR018490">
    <property type="entry name" value="cNMP-bd_dom_sf"/>
</dbReference>
<keyword evidence="9 17" id="KW-1133">Transmembrane helix</keyword>
<feature type="compositionally biased region" description="Low complexity" evidence="16">
    <location>
        <begin position="12"/>
        <end position="26"/>
    </location>
</feature>
<keyword evidence="4" id="KW-1003">Cell membrane</keyword>
<feature type="transmembrane region" description="Helical" evidence="17">
    <location>
        <begin position="218"/>
        <end position="238"/>
    </location>
</feature>
<evidence type="ECO:0000256" key="13">
    <source>
        <dbReference type="ARBA" id="ARBA00023149"/>
    </source>
</evidence>
<evidence type="ECO:0000313" key="19">
    <source>
        <dbReference type="EMBL" id="MBA0750513.1"/>
    </source>
</evidence>
<dbReference type="InterPro" id="IPR000595">
    <property type="entry name" value="cNMP-bd_dom"/>
</dbReference>
<dbReference type="CDD" id="cd23767">
    <property type="entry name" value="IQCD"/>
    <property type="match status" value="1"/>
</dbReference>
<dbReference type="GO" id="GO:0005516">
    <property type="term" value="F:calmodulin binding"/>
    <property type="evidence" value="ECO:0007669"/>
    <property type="project" value="UniProtKB-KW"/>
</dbReference>
<dbReference type="GO" id="GO:0005886">
    <property type="term" value="C:plasma membrane"/>
    <property type="evidence" value="ECO:0007669"/>
    <property type="project" value="UniProtKB-SubCell"/>
</dbReference>
<dbReference type="InterPro" id="IPR005821">
    <property type="entry name" value="Ion_trans_dom"/>
</dbReference>
<evidence type="ECO:0000256" key="2">
    <source>
        <dbReference type="ARBA" id="ARBA00010486"/>
    </source>
</evidence>
<dbReference type="PANTHER" id="PTHR45651">
    <property type="entry name" value="CYCLIC NUCLEOTIDE-GATED ION CHANNEL 15-RELATED-RELATED"/>
    <property type="match status" value="1"/>
</dbReference>
<reference evidence="19 20" key="1">
    <citation type="journal article" date="2019" name="Genome Biol. Evol.">
        <title>Insights into the evolution of the New World diploid cottons (Gossypium, subgenus Houzingenia) based on genome sequencing.</title>
        <authorList>
            <person name="Grover C.E."/>
            <person name="Arick M.A. 2nd"/>
            <person name="Thrash A."/>
            <person name="Conover J.L."/>
            <person name="Sanders W.S."/>
            <person name="Peterson D.G."/>
            <person name="Frelichowski J.E."/>
            <person name="Scheffler J.A."/>
            <person name="Scheffler B.E."/>
            <person name="Wendel J.F."/>
        </authorList>
    </citation>
    <scope>NUCLEOTIDE SEQUENCE [LARGE SCALE GENOMIC DNA]</scope>
    <source>
        <strain evidence="19">5</strain>
        <tissue evidence="19">Leaf</tissue>
    </source>
</reference>
<evidence type="ECO:0000256" key="7">
    <source>
        <dbReference type="ARBA" id="ARBA00022692"/>
    </source>
</evidence>
<evidence type="ECO:0000256" key="14">
    <source>
        <dbReference type="ARBA" id="ARBA00023286"/>
    </source>
</evidence>
<comment type="similarity">
    <text evidence="2">Belongs to the cyclic nucleotide-gated cation channel (TC 1.A.1.5) family.</text>
</comment>
<dbReference type="FunFam" id="2.60.120.10:FF:000024">
    <property type="entry name" value="Cyclic nucleotide-gated ion channel 1"/>
    <property type="match status" value="1"/>
</dbReference>
<keyword evidence="14" id="KW-1071">Ligand-gated ion channel</keyword>
<evidence type="ECO:0000256" key="10">
    <source>
        <dbReference type="ARBA" id="ARBA00022992"/>
    </source>
</evidence>
<evidence type="ECO:0000256" key="16">
    <source>
        <dbReference type="SAM" id="MobiDB-lite"/>
    </source>
</evidence>
<keyword evidence="8" id="KW-0112">Calmodulin-binding</keyword>